<proteinExistence type="predicted"/>
<dbReference type="HOGENOM" id="CLU_095741_4_0_1"/>
<dbReference type="Proteomes" id="UP000019487">
    <property type="component" value="Unassembled WGS sequence"/>
</dbReference>
<comment type="caution">
    <text evidence="1">The sequence shown here is derived from an EMBL/GenBank/DDBJ whole genome shotgun (WGS) entry which is preliminary data.</text>
</comment>
<protein>
    <submittedName>
        <fullName evidence="1">Uncharacterized protein</fullName>
    </submittedName>
</protein>
<dbReference type="EMBL" id="AYSA01000120">
    <property type="protein sequence ID" value="ESZ96855.1"/>
    <property type="molecule type" value="Genomic_DNA"/>
</dbReference>
<dbReference type="InterPro" id="IPR046670">
    <property type="entry name" value="DUF6540"/>
</dbReference>
<organism evidence="1 2">
    <name type="scientific">Sclerotinia borealis (strain F-4128)</name>
    <dbReference type="NCBI Taxonomy" id="1432307"/>
    <lineage>
        <taxon>Eukaryota</taxon>
        <taxon>Fungi</taxon>
        <taxon>Dikarya</taxon>
        <taxon>Ascomycota</taxon>
        <taxon>Pezizomycotina</taxon>
        <taxon>Leotiomycetes</taxon>
        <taxon>Helotiales</taxon>
        <taxon>Sclerotiniaceae</taxon>
        <taxon>Sclerotinia</taxon>
    </lineage>
</organism>
<evidence type="ECO:0000313" key="2">
    <source>
        <dbReference type="Proteomes" id="UP000019487"/>
    </source>
</evidence>
<dbReference type="AlphaFoldDB" id="W9CQV9"/>
<reference evidence="1 2" key="1">
    <citation type="journal article" date="2014" name="Genome Announc.">
        <title>Draft genome sequence of Sclerotinia borealis, a psychrophilic plant pathogenic fungus.</title>
        <authorList>
            <person name="Mardanov A.V."/>
            <person name="Beletsky A.V."/>
            <person name="Kadnikov V.V."/>
            <person name="Ignatov A.N."/>
            <person name="Ravin N.V."/>
        </authorList>
    </citation>
    <scope>NUCLEOTIDE SEQUENCE [LARGE SCALE GENOMIC DNA]</scope>
    <source>
        <strain evidence="2">F-4157</strain>
    </source>
</reference>
<dbReference type="Pfam" id="PF20174">
    <property type="entry name" value="DUF6540"/>
    <property type="match status" value="1"/>
</dbReference>
<keyword evidence="2" id="KW-1185">Reference proteome</keyword>
<accession>W9CQV9</accession>
<name>W9CQV9_SCLBF</name>
<dbReference type="OrthoDB" id="3016366at2759"/>
<evidence type="ECO:0000313" key="1">
    <source>
        <dbReference type="EMBL" id="ESZ96855.1"/>
    </source>
</evidence>
<gene>
    <name evidence="1" type="ORF">SBOR_2776</name>
</gene>
<sequence>MDRSSARILDPIPLDPASLYIILNDIGDQVEFHWALYLAKSPTEKTGTGNLYHATNRLGVSKFIFQEKVDSNLNSSVNFLVAVKIGDIEPYLWDSLGNMLHPPDQHPDGKMPIDDSTNCRSWVVKALELLDDYGYIKLKGESITKIQDQCRRAAADNWTSRERTVEKSGYSFA</sequence>